<dbReference type="GO" id="GO:0003834">
    <property type="term" value="F:beta-carotene 15,15'-dioxygenase activity"/>
    <property type="evidence" value="ECO:0007669"/>
    <property type="project" value="TreeGrafter"/>
</dbReference>
<dbReference type="Ensembl" id="ENSSRHT00000052668.1">
    <property type="protein sequence ID" value="ENSSRHP00000051223.1"/>
    <property type="gene ID" value="ENSSRHG00000025743.1"/>
</dbReference>
<dbReference type="GO" id="GO:0005739">
    <property type="term" value="C:mitochondrion"/>
    <property type="evidence" value="ECO:0007669"/>
    <property type="project" value="TreeGrafter"/>
</dbReference>
<keyword evidence="8" id="KW-1185">Reference proteome</keyword>
<feature type="transmembrane region" description="Helical" evidence="6">
    <location>
        <begin position="6"/>
        <end position="31"/>
    </location>
</feature>
<protein>
    <submittedName>
        <fullName evidence="7">Beta,beta-carotene 9',10'-oxygenase-like</fullName>
    </submittedName>
</protein>
<keyword evidence="6" id="KW-1133">Transmembrane helix</keyword>
<feature type="binding site" evidence="4">
    <location>
        <position position="296"/>
    </location>
    <ligand>
        <name>Fe cation</name>
        <dbReference type="ChEBI" id="CHEBI:24875"/>
        <note>catalytic</note>
    </ligand>
</feature>
<keyword evidence="6" id="KW-0812">Transmembrane</keyword>
<sequence>MCLWDGLILYIVLLLFFFCSTFFCVVFYMLLRLRILTAKAMSKPTQNSVYKVSANKKRPSASGLEFIGPLVSSVEETPYPISTVIKGEIPSWITGSFLRNGPGRFEFGESKFNHWFDGMALMHRFHIKDGQVTYSSCFLRSDSYVQNAEKNRIVVSEFGTLATPDPCKNIFAWFFSRFQIPKATDNAGVSFVKYKGDFYVSTETNFMRKIDSVSLETKEKVDWSEYIAINAATAHPHYDRDGATYNLGNSYGRNGFFYHILRVPPGDGKNDVADLSGAEILCSIPASDPRKPSYYHSFVMSENYIVFIEQPIKLDPLKFMLYRVAGKSFHKVMSWNPELETIFHVADRHTGQLIKTKYYSSAMFTLHQINAYEDNGYLIMDMCCGDDGTVIGDFTMENLQASGEELDKFFNSLCTNLPRRYVLPLDVKEDEPNDHNLINLPYTTATAVKTVTGVFLSHEDLYNDDLLQYGGLEFPQINYTYYNARPYRYFYACGFGHVFGDSLLKMDLEGKKLKVWRHAGLFPSEPVFVPAPDAKDEDDGVVMSVVITPREKKSSFLLVLDAKTFTELGRAEVPVDIPYGTHGLFNEMS</sequence>
<evidence type="ECO:0000313" key="7">
    <source>
        <dbReference type="Ensembl" id="ENSSRHP00000051223.1"/>
    </source>
</evidence>
<keyword evidence="3 4" id="KW-0408">Iron</keyword>
<keyword evidence="6" id="KW-0472">Membrane</keyword>
<evidence type="ECO:0000256" key="6">
    <source>
        <dbReference type="SAM" id="Phobius"/>
    </source>
</evidence>
<evidence type="ECO:0000256" key="3">
    <source>
        <dbReference type="ARBA" id="ARBA00023004"/>
    </source>
</evidence>
<accession>A0A673JLX4</accession>
<dbReference type="PANTHER" id="PTHR10543">
    <property type="entry name" value="BETA-CAROTENE DIOXYGENASE"/>
    <property type="match status" value="1"/>
</dbReference>
<gene>
    <name evidence="7" type="primary">bco2l</name>
</gene>
<dbReference type="GO" id="GO:0046872">
    <property type="term" value="F:metal ion binding"/>
    <property type="evidence" value="ECO:0007669"/>
    <property type="project" value="UniProtKB-KW"/>
</dbReference>
<dbReference type="GO" id="GO:0016121">
    <property type="term" value="P:carotene catabolic process"/>
    <property type="evidence" value="ECO:0007669"/>
    <property type="project" value="TreeGrafter"/>
</dbReference>
<evidence type="ECO:0000256" key="4">
    <source>
        <dbReference type="PIRSR" id="PIRSR604294-1"/>
    </source>
</evidence>
<organism evidence="7 8">
    <name type="scientific">Sinocyclocheilus rhinocerous</name>
    <dbReference type="NCBI Taxonomy" id="307959"/>
    <lineage>
        <taxon>Eukaryota</taxon>
        <taxon>Metazoa</taxon>
        <taxon>Chordata</taxon>
        <taxon>Craniata</taxon>
        <taxon>Vertebrata</taxon>
        <taxon>Euteleostomi</taxon>
        <taxon>Actinopterygii</taxon>
        <taxon>Neopterygii</taxon>
        <taxon>Teleostei</taxon>
        <taxon>Ostariophysi</taxon>
        <taxon>Cypriniformes</taxon>
        <taxon>Cyprinidae</taxon>
        <taxon>Cyprininae</taxon>
        <taxon>Sinocyclocheilus</taxon>
    </lineage>
</organism>
<reference evidence="7" key="1">
    <citation type="submission" date="2025-08" db="UniProtKB">
        <authorList>
            <consortium name="Ensembl"/>
        </authorList>
    </citation>
    <scope>IDENTIFICATION</scope>
</reference>
<name>A0A673JLX4_9TELE</name>
<dbReference type="InterPro" id="IPR004294">
    <property type="entry name" value="Carotenoid_Oase"/>
</dbReference>
<keyword evidence="2 4" id="KW-0479">Metal-binding</keyword>
<dbReference type="PANTHER" id="PTHR10543:SF107">
    <property type="entry name" value="BETA-CAROTENE 15, 15-DIOXYGENASE 2"/>
    <property type="match status" value="1"/>
</dbReference>
<dbReference type="Proteomes" id="UP000472270">
    <property type="component" value="Unassembled WGS sequence"/>
</dbReference>
<evidence type="ECO:0000256" key="1">
    <source>
        <dbReference type="ARBA" id="ARBA00006787"/>
    </source>
</evidence>
<dbReference type="GO" id="GO:0010436">
    <property type="term" value="F:carotenoid dioxygenase activity"/>
    <property type="evidence" value="ECO:0007669"/>
    <property type="project" value="TreeGrafter"/>
</dbReference>
<dbReference type="Pfam" id="PF03055">
    <property type="entry name" value="RPE65"/>
    <property type="match status" value="1"/>
</dbReference>
<evidence type="ECO:0000256" key="2">
    <source>
        <dbReference type="ARBA" id="ARBA00022723"/>
    </source>
</evidence>
<feature type="binding site" evidence="4">
    <location>
        <position position="582"/>
    </location>
    <ligand>
        <name>Fe cation</name>
        <dbReference type="ChEBI" id="CHEBI:24875"/>
        <note>catalytic</note>
    </ligand>
</feature>
<comment type="cofactor">
    <cofactor evidence="4">
        <name>Fe(2+)</name>
        <dbReference type="ChEBI" id="CHEBI:29033"/>
    </cofactor>
    <text evidence="4">Binds 1 Fe(2+) ion per subunit.</text>
</comment>
<feature type="binding site" evidence="4">
    <location>
        <position position="367"/>
    </location>
    <ligand>
        <name>Fe cation</name>
        <dbReference type="ChEBI" id="CHEBI:24875"/>
        <note>catalytic</note>
    </ligand>
</feature>
<feature type="binding site" evidence="4">
    <location>
        <position position="235"/>
    </location>
    <ligand>
        <name>Fe cation</name>
        <dbReference type="ChEBI" id="CHEBI:24875"/>
        <note>catalytic</note>
    </ligand>
</feature>
<dbReference type="GO" id="GO:0042574">
    <property type="term" value="P:retinal metabolic process"/>
    <property type="evidence" value="ECO:0007669"/>
    <property type="project" value="TreeGrafter"/>
</dbReference>
<proteinExistence type="inferred from homology"/>
<evidence type="ECO:0000256" key="5">
    <source>
        <dbReference type="RuleBase" id="RU003799"/>
    </source>
</evidence>
<reference evidence="7" key="2">
    <citation type="submission" date="2025-09" db="UniProtKB">
        <authorList>
            <consortium name="Ensembl"/>
        </authorList>
    </citation>
    <scope>IDENTIFICATION</scope>
</reference>
<dbReference type="AlphaFoldDB" id="A0A673JLX4"/>
<comment type="similarity">
    <text evidence="1 5">Belongs to the carotenoid oxygenase family.</text>
</comment>
<evidence type="ECO:0000313" key="8">
    <source>
        <dbReference type="Proteomes" id="UP000472270"/>
    </source>
</evidence>